<proteinExistence type="inferred from homology"/>
<comment type="similarity">
    <text evidence="1">Belongs to the CinA family.</text>
</comment>
<reference evidence="3 4" key="1">
    <citation type="submission" date="2014-02" db="EMBL/GenBank/DDBJ databases">
        <title>Vibrio fortis Dalian14 Genome Sequencing.</title>
        <authorList>
            <person name="Wang Y."/>
            <person name="Song L."/>
            <person name="Liu G."/>
            <person name="Ding J."/>
        </authorList>
    </citation>
    <scope>NUCLEOTIDE SEQUENCE [LARGE SCALE GENOMIC DNA]</scope>
    <source>
        <strain evidence="3 4">Dalian14</strain>
    </source>
</reference>
<accession>A0A066V1A4</accession>
<dbReference type="RefSeq" id="WP_032549292.1">
    <property type="nucleotide sequence ID" value="NZ_JFFR01000002.1"/>
</dbReference>
<dbReference type="InterPro" id="IPR001453">
    <property type="entry name" value="MoaB/Mog_dom"/>
</dbReference>
<dbReference type="Pfam" id="PF00994">
    <property type="entry name" value="MoCF_biosynth"/>
    <property type="match status" value="1"/>
</dbReference>
<protein>
    <recommendedName>
        <fullName evidence="1">CinA-like protein</fullName>
    </recommendedName>
</protein>
<dbReference type="Gene3D" id="3.90.950.20">
    <property type="entry name" value="CinA-like"/>
    <property type="match status" value="1"/>
</dbReference>
<dbReference type="STRING" id="212667.VFDL14_05935"/>
<name>A0A066V1A4_9VIBR</name>
<evidence type="ECO:0000313" key="4">
    <source>
        <dbReference type="Proteomes" id="UP000027219"/>
    </source>
</evidence>
<dbReference type="SUPFAM" id="SSF53218">
    <property type="entry name" value="Molybdenum cofactor biosynthesis proteins"/>
    <property type="match status" value="1"/>
</dbReference>
<evidence type="ECO:0000313" key="3">
    <source>
        <dbReference type="EMBL" id="KDN30269.1"/>
    </source>
</evidence>
<sequence length="411" mass="45313">MTKIAMLSTGEEVLHGDIVDTNAAWMSAEFYQHGFALAKRSTVGDQMGALVEELLMLSFNYDVVIVNGGLGPTTDDMSAAAAASAADQKLVLFPDWLQRMESMFAARGAKMPDSNLKQAMLPESSQIVDNPVGTACGFKLKINDATFYFTPGVPSEFKKMVKDQILPDLSRSYPEISAFECSRLYTFGLSESGISDILDQLKLPEGYELGYRSYLPFIEVKLFGPKSGLEVRVKLLQMVHKLLEGNVVSVDEPMVEHLGHLLSEKHKTLSVSEVSTKGALSAWLQSDENLENCFGHSWVMAESKGSEIDKSDPLAATLALAGATREKCATELALVTGKLEDKTFSVALSTLAGEWGQVFEFHRSYNREDSRTVIKTVAADMLRRHLENKPMFGQFTSLKRIKELFIPNSVL</sequence>
<dbReference type="CDD" id="cd00885">
    <property type="entry name" value="cinA"/>
    <property type="match status" value="1"/>
</dbReference>
<comment type="caution">
    <text evidence="3">The sequence shown here is derived from an EMBL/GenBank/DDBJ whole genome shotgun (WGS) entry which is preliminary data.</text>
</comment>
<dbReference type="PANTHER" id="PTHR13939:SF0">
    <property type="entry name" value="NMN AMIDOHYDROLASE-LIKE PROTEIN YFAY"/>
    <property type="match status" value="1"/>
</dbReference>
<dbReference type="InterPro" id="IPR036653">
    <property type="entry name" value="CinA-like_C"/>
</dbReference>
<evidence type="ECO:0000256" key="1">
    <source>
        <dbReference type="HAMAP-Rule" id="MF_00226"/>
    </source>
</evidence>
<dbReference type="Proteomes" id="UP000027219">
    <property type="component" value="Unassembled WGS sequence"/>
</dbReference>
<dbReference type="PANTHER" id="PTHR13939">
    <property type="entry name" value="NICOTINAMIDE-NUCLEOTIDE AMIDOHYDROLASE PNCC"/>
    <property type="match status" value="1"/>
</dbReference>
<organism evidence="3 4">
    <name type="scientific">Vibrio fortis</name>
    <dbReference type="NCBI Taxonomy" id="212667"/>
    <lineage>
        <taxon>Bacteria</taxon>
        <taxon>Pseudomonadati</taxon>
        <taxon>Pseudomonadota</taxon>
        <taxon>Gammaproteobacteria</taxon>
        <taxon>Vibrionales</taxon>
        <taxon>Vibrionaceae</taxon>
        <taxon>Vibrio</taxon>
    </lineage>
</organism>
<dbReference type="NCBIfam" id="TIGR00200">
    <property type="entry name" value="cinA_nterm"/>
    <property type="match status" value="1"/>
</dbReference>
<dbReference type="InterPro" id="IPR036425">
    <property type="entry name" value="MoaB/Mog-like_dom_sf"/>
</dbReference>
<dbReference type="InterPro" id="IPR050101">
    <property type="entry name" value="CinA"/>
</dbReference>
<dbReference type="Gene3D" id="3.40.980.10">
    <property type="entry name" value="MoaB/Mog-like domain"/>
    <property type="match status" value="1"/>
</dbReference>
<dbReference type="EMBL" id="JFFR01000002">
    <property type="protein sequence ID" value="KDN30269.1"/>
    <property type="molecule type" value="Genomic_DNA"/>
</dbReference>
<dbReference type="NCBIfam" id="TIGR00177">
    <property type="entry name" value="molyb_syn"/>
    <property type="match status" value="1"/>
</dbReference>
<keyword evidence="4" id="KW-1185">Reference proteome</keyword>
<dbReference type="SUPFAM" id="SSF142433">
    <property type="entry name" value="CinA-like"/>
    <property type="match status" value="1"/>
</dbReference>
<dbReference type="AlphaFoldDB" id="A0A066V1A4"/>
<dbReference type="InterPro" id="IPR008135">
    <property type="entry name" value="Competence-induced_CinA"/>
</dbReference>
<dbReference type="PIRSF" id="PIRSF006728">
    <property type="entry name" value="CinA"/>
    <property type="match status" value="1"/>
</dbReference>
<evidence type="ECO:0000259" key="2">
    <source>
        <dbReference type="SMART" id="SM00852"/>
    </source>
</evidence>
<gene>
    <name evidence="3" type="ORF">VFDL14_05935</name>
</gene>
<feature type="domain" description="MoaB/Mog" evidence="2">
    <location>
        <begin position="5"/>
        <end position="172"/>
    </location>
</feature>
<dbReference type="OrthoDB" id="9801454at2"/>
<dbReference type="SMART" id="SM00852">
    <property type="entry name" value="MoCF_biosynth"/>
    <property type="match status" value="1"/>
</dbReference>
<dbReference type="HAMAP" id="MF_00226_B">
    <property type="entry name" value="CinA_B"/>
    <property type="match status" value="1"/>
</dbReference>